<dbReference type="RefSeq" id="WP_019467506.1">
    <property type="nucleotide sequence ID" value="NZ_ALOY01000184.1"/>
</dbReference>
<accession>A0A075K2Q2</accession>
<dbReference type="PATRIC" id="fig|1217721.7.peg.2828"/>
<keyword evidence="2" id="KW-1185">Reference proteome</keyword>
<dbReference type="Gene3D" id="3.40.140.10">
    <property type="entry name" value="Cytidine Deaminase, domain 2"/>
    <property type="match status" value="1"/>
</dbReference>
<evidence type="ECO:0000313" key="2">
    <source>
        <dbReference type="Proteomes" id="UP000027987"/>
    </source>
</evidence>
<sequence>MDLEQFLTKAAKASSWDELTGCFSNAENRTAYYQVGTVTYFASEPVISTITPLWLLVMSRTSRKVLKGKDLRSNYLSRQEDRSAAEVGIMQLTLDGSPQYVRVVAPGVNPSPGGEVKRISLAELQRSLADKYKVLAPGGNIVSDIQSIVASVKSDEGYRVAGTQTVHRLYLAAAYLLLHKKHEDGKKDGVVSLIVDRGGNIVSWGMKNSDVSCWHGETSAVMALGGKVPDGGCIFSTLKPCKMCAGLIVGGSGSVRVYFGQQDSGDDARNTVLDRGRRNFSLDAHKRESLPYGLMVNHGDKKIALAGTLHENFEGQKEGGTVSPIDYVVSNEARGLMEATEAALRSKRTKYALTDRPLNPNTKSVVDYLVRFLEFQDIRLG</sequence>
<dbReference type="GO" id="GO:0016787">
    <property type="term" value="F:hydrolase activity"/>
    <property type="evidence" value="ECO:0007669"/>
    <property type="project" value="InterPro"/>
</dbReference>
<dbReference type="HOGENOM" id="CLU_725088_0_0_6"/>
<name>A0A075K2Q2_9GAMM</name>
<dbReference type="SUPFAM" id="SSF53927">
    <property type="entry name" value="Cytidine deaminase-like"/>
    <property type="match status" value="1"/>
</dbReference>
<dbReference type="Pfam" id="PF14439">
    <property type="entry name" value="Bd3614-deam"/>
    <property type="match status" value="1"/>
</dbReference>
<dbReference type="OrthoDB" id="9802676at2"/>
<protein>
    <submittedName>
        <fullName evidence="1">Uncharacterized protein</fullName>
    </submittedName>
</protein>
<dbReference type="PROSITE" id="PS00903">
    <property type="entry name" value="CYT_DCMP_DEAMINASES_1"/>
    <property type="match status" value="1"/>
</dbReference>
<dbReference type="EMBL" id="CP008884">
    <property type="protein sequence ID" value="AIF48230.1"/>
    <property type="molecule type" value="Genomic_DNA"/>
</dbReference>
<reference evidence="1 2" key="1">
    <citation type="submission" date="2014-07" db="EMBL/GenBank/DDBJ databases">
        <title>Complete Genome Sequence of Dyella japonica Strain A8 Isolated from Malaysian Tropical Soil.</title>
        <authorList>
            <person name="Hui R.K.H."/>
            <person name="Chen J.-W."/>
            <person name="Chan K.-G."/>
            <person name="Leung F.C.C."/>
        </authorList>
    </citation>
    <scope>NUCLEOTIDE SEQUENCE [LARGE SCALE GENOMIC DNA]</scope>
    <source>
        <strain evidence="1 2">A8</strain>
    </source>
</reference>
<dbReference type="InterPro" id="IPR016192">
    <property type="entry name" value="APOBEC/CMP_deaminase_Zn-bd"/>
</dbReference>
<dbReference type="GO" id="GO:0008270">
    <property type="term" value="F:zinc ion binding"/>
    <property type="evidence" value="ECO:0007669"/>
    <property type="project" value="InterPro"/>
</dbReference>
<dbReference type="AlphaFoldDB" id="A0A075K2Q2"/>
<gene>
    <name evidence="1" type="ORF">HY57_13710</name>
</gene>
<dbReference type="STRING" id="1217721.HY57_13710"/>
<dbReference type="Proteomes" id="UP000027987">
    <property type="component" value="Chromosome"/>
</dbReference>
<organism evidence="1 2">
    <name type="scientific">Dyella japonica A8</name>
    <dbReference type="NCBI Taxonomy" id="1217721"/>
    <lineage>
        <taxon>Bacteria</taxon>
        <taxon>Pseudomonadati</taxon>
        <taxon>Pseudomonadota</taxon>
        <taxon>Gammaproteobacteria</taxon>
        <taxon>Lysobacterales</taxon>
        <taxon>Rhodanobacteraceae</taxon>
        <taxon>Dyella</taxon>
    </lineage>
</organism>
<evidence type="ECO:0000313" key="1">
    <source>
        <dbReference type="EMBL" id="AIF48230.1"/>
    </source>
</evidence>
<dbReference type="KEGG" id="dja:HY57_13710"/>
<dbReference type="InterPro" id="IPR025853">
    <property type="entry name" value="NH3ase_Bd3614-like"/>
</dbReference>
<proteinExistence type="predicted"/>
<dbReference type="InterPro" id="IPR016193">
    <property type="entry name" value="Cytidine_deaminase-like"/>
</dbReference>